<accession>A0ACC0EU07</accession>
<organism evidence="1 2">
    <name type="scientific">Puccinia striiformis f. sp. tritici</name>
    <dbReference type="NCBI Taxonomy" id="168172"/>
    <lineage>
        <taxon>Eukaryota</taxon>
        <taxon>Fungi</taxon>
        <taxon>Dikarya</taxon>
        <taxon>Basidiomycota</taxon>
        <taxon>Pucciniomycotina</taxon>
        <taxon>Pucciniomycetes</taxon>
        <taxon>Pucciniales</taxon>
        <taxon>Pucciniaceae</taxon>
        <taxon>Puccinia</taxon>
    </lineage>
</organism>
<name>A0ACC0EU07_9BASI</name>
<reference evidence="1 2" key="3">
    <citation type="journal article" date="2022" name="Microbiol. Spectr.">
        <title>Folding features and dynamics of 3D genome architecture in plant fungal pathogens.</title>
        <authorList>
            <person name="Xia C."/>
        </authorList>
    </citation>
    <scope>NUCLEOTIDE SEQUENCE [LARGE SCALE GENOMIC DNA]</scope>
    <source>
        <strain evidence="1 2">93-210</strain>
    </source>
</reference>
<reference evidence="2" key="2">
    <citation type="journal article" date="2018" name="Mol. Plant Microbe Interact.">
        <title>Genome sequence resources for the wheat stripe rust pathogen (Puccinia striiformis f. sp. tritici) and the barley stripe rust pathogen (Puccinia striiformis f. sp. hordei).</title>
        <authorList>
            <person name="Xia C."/>
            <person name="Wang M."/>
            <person name="Yin C."/>
            <person name="Cornejo O.E."/>
            <person name="Hulbert S.H."/>
            <person name="Chen X."/>
        </authorList>
    </citation>
    <scope>NUCLEOTIDE SEQUENCE [LARGE SCALE GENOMIC DNA]</scope>
    <source>
        <strain evidence="2">93-210</strain>
    </source>
</reference>
<evidence type="ECO:0000313" key="2">
    <source>
        <dbReference type="Proteomes" id="UP001060170"/>
    </source>
</evidence>
<evidence type="ECO:0000313" key="1">
    <source>
        <dbReference type="EMBL" id="KAI7959553.1"/>
    </source>
</evidence>
<dbReference type="EMBL" id="CM045867">
    <property type="protein sequence ID" value="KAI7959553.1"/>
    <property type="molecule type" value="Genomic_DNA"/>
</dbReference>
<gene>
    <name evidence="1" type="ORF">MJO28_003344</name>
</gene>
<protein>
    <submittedName>
        <fullName evidence="1">Uncharacterized protein</fullName>
    </submittedName>
</protein>
<reference evidence="2" key="1">
    <citation type="journal article" date="2018" name="BMC Genomics">
        <title>Genomic insights into host adaptation between the wheat stripe rust pathogen (Puccinia striiformis f. sp. tritici) and the barley stripe rust pathogen (Puccinia striiformis f. sp. hordei).</title>
        <authorList>
            <person name="Xia C."/>
            <person name="Wang M."/>
            <person name="Yin C."/>
            <person name="Cornejo O.E."/>
            <person name="Hulbert S.H."/>
            <person name="Chen X."/>
        </authorList>
    </citation>
    <scope>NUCLEOTIDE SEQUENCE [LARGE SCALE GENOMIC DNA]</scope>
    <source>
        <strain evidence="2">93-210</strain>
    </source>
</reference>
<keyword evidence="2" id="KW-1185">Reference proteome</keyword>
<sequence>MVQKQLPPSQQPAEEEEEDTPKKRKPTKKPTQAQTKRKPSKFKQAREKRKTEDKQKEKPQDPQPPPKTQLCPIKTAALLPPPTSPSKSDKEPEDTVTATVDFKLYSGVWDTDKGITSRFDKK</sequence>
<proteinExistence type="predicted"/>
<dbReference type="Proteomes" id="UP001060170">
    <property type="component" value="Chromosome 3"/>
</dbReference>
<comment type="caution">
    <text evidence="1">The sequence shown here is derived from an EMBL/GenBank/DDBJ whole genome shotgun (WGS) entry which is preliminary data.</text>
</comment>